<dbReference type="STRING" id="1122207.MUS1_09585"/>
<dbReference type="PATRIC" id="fig|1122207.3.peg.1061"/>
<dbReference type="EMBL" id="JAMB01000003">
    <property type="protein sequence ID" value="ETX11519.1"/>
    <property type="molecule type" value="Genomic_DNA"/>
</dbReference>
<proteinExistence type="predicted"/>
<evidence type="ECO:0000313" key="2">
    <source>
        <dbReference type="EMBL" id="ETX11519.1"/>
    </source>
</evidence>
<keyword evidence="3" id="KW-1185">Reference proteome</keyword>
<evidence type="ECO:0000313" key="3">
    <source>
        <dbReference type="Proteomes" id="UP000054058"/>
    </source>
</evidence>
<accession>X7E634</accession>
<dbReference type="InterPro" id="IPR057271">
    <property type="entry name" value="YagK_YfjJ_C"/>
</dbReference>
<evidence type="ECO:0000259" key="1">
    <source>
        <dbReference type="Pfam" id="PF11726"/>
    </source>
</evidence>
<organism evidence="2 3">
    <name type="scientific">Marinomonas ushuaiensis DSM 15871</name>
    <dbReference type="NCBI Taxonomy" id="1122207"/>
    <lineage>
        <taxon>Bacteria</taxon>
        <taxon>Pseudomonadati</taxon>
        <taxon>Pseudomonadota</taxon>
        <taxon>Gammaproteobacteria</taxon>
        <taxon>Oceanospirillales</taxon>
        <taxon>Oceanospirillaceae</taxon>
        <taxon>Marinomonas</taxon>
    </lineage>
</organism>
<sequence>MSTIKPINTYQSLKIHSPLAESSELYLRQLKALLDKSTEETTRTIAFRFDLRFPVGYKGDDTKVITKFFESLKAIIKAKENKTLRQGGRVYPNRLKYAWVRENGGAEKDHFHVVIILNKDAFYALGNFKSTKANLAKRIKKAWCSALLCKTDNSGGLVHYAKKGVYILDKNSLSFNSIYGDLYYRISYFAKKRTKVYGTGVRSFGCSR</sequence>
<protein>
    <recommendedName>
        <fullName evidence="1">YagK/YfjJ C-terminal domain-containing protein</fullName>
    </recommendedName>
</protein>
<dbReference type="Proteomes" id="UP000054058">
    <property type="component" value="Unassembled WGS sequence"/>
</dbReference>
<gene>
    <name evidence="2" type="ORF">MUS1_09585</name>
</gene>
<dbReference type="eggNOG" id="ENOG5032T6W">
    <property type="taxonomic scope" value="Bacteria"/>
</dbReference>
<dbReference type="RefSeq" id="WP_051436122.1">
    <property type="nucleotide sequence ID" value="NZ_JAMB01000003.1"/>
</dbReference>
<reference evidence="2 3" key="1">
    <citation type="submission" date="2014-01" db="EMBL/GenBank/DDBJ databases">
        <title>Marinomonas ushuaiensis DSM 15871 Genome Sequencing.</title>
        <authorList>
            <person name="Lai Q."/>
            <person name="Shao Z.S."/>
        </authorList>
    </citation>
    <scope>NUCLEOTIDE SEQUENCE [LARGE SCALE GENOMIC DNA]</scope>
    <source>
        <strain evidence="2 3">DSM 15871</strain>
    </source>
</reference>
<dbReference type="Pfam" id="PF11726">
    <property type="entry name" value="YagK_YfjJ_C"/>
    <property type="match status" value="1"/>
</dbReference>
<name>X7E634_9GAMM</name>
<dbReference type="AlphaFoldDB" id="X7E634"/>
<comment type="caution">
    <text evidence="2">The sequence shown here is derived from an EMBL/GenBank/DDBJ whole genome shotgun (WGS) entry which is preliminary data.</text>
</comment>
<feature type="domain" description="YagK/YfjJ C-terminal" evidence="1">
    <location>
        <begin position="39"/>
        <end position="207"/>
    </location>
</feature>